<reference evidence="3 5" key="1">
    <citation type="submission" date="2006-04" db="EMBL/GenBank/DDBJ databases">
        <authorList>
            <person name="Nierman W.C."/>
        </authorList>
    </citation>
    <scope>NUCLEOTIDE SEQUENCE [LARGE SCALE GENOMIC DNA]</scope>
    <source>
        <strain evidence="3 5">DW4/3-1</strain>
    </source>
</reference>
<keyword evidence="1" id="KW-0732">Signal</keyword>
<sequence length="222" mass="22837">MHWMGKLAVGVAAVLCSPAGAAGEDTFNTAEIVFTKQVSATWNGCTYTLLVERERQTSYPPPDYMISLRSTAASSGTCLAAPANRSLGSSQAEPTIAIVAESAGLVVAYSTGGYSHGVGGESTQVHQIDPATLGTVRSVWVGGSNTTDTCGAGGGGVARITQLTVYNHALLAIQGPFGGNWLSVSGAQSATLCTGPVRTLPNYTVLIPAFFTSPQAPVLYTY</sequence>
<dbReference type="KEGG" id="sur:STAUR_1625"/>
<dbReference type="EMBL" id="AAMD01000134">
    <property type="protein sequence ID" value="EAU64033.1"/>
    <property type="molecule type" value="Genomic_DNA"/>
</dbReference>
<evidence type="ECO:0000256" key="1">
    <source>
        <dbReference type="SAM" id="SignalP"/>
    </source>
</evidence>
<organism evidence="3 5">
    <name type="scientific">Stigmatella aurantiaca (strain DW4/3-1)</name>
    <dbReference type="NCBI Taxonomy" id="378806"/>
    <lineage>
        <taxon>Bacteria</taxon>
        <taxon>Pseudomonadati</taxon>
        <taxon>Myxococcota</taxon>
        <taxon>Myxococcia</taxon>
        <taxon>Myxococcales</taxon>
        <taxon>Cystobacterineae</taxon>
        <taxon>Archangiaceae</taxon>
        <taxon>Stigmatella</taxon>
    </lineage>
</organism>
<keyword evidence="4" id="KW-1185">Reference proteome</keyword>
<dbReference type="AlphaFoldDB" id="Q08U56"/>
<dbReference type="Proteomes" id="UP000001351">
    <property type="component" value="Chromosome"/>
</dbReference>
<dbReference type="Proteomes" id="UP000032702">
    <property type="component" value="Unassembled WGS sequence"/>
</dbReference>
<accession>Q08U56</accession>
<evidence type="ECO:0000313" key="5">
    <source>
        <dbReference type="Proteomes" id="UP000032702"/>
    </source>
</evidence>
<gene>
    <name evidence="2" type="ordered locus">STAUR_1625</name>
    <name evidence="3" type="ORF">STIAU_1609</name>
</gene>
<evidence type="ECO:0000313" key="2">
    <source>
        <dbReference type="EMBL" id="ADO69429.1"/>
    </source>
</evidence>
<evidence type="ECO:0000313" key="3">
    <source>
        <dbReference type="EMBL" id="EAU64033.1"/>
    </source>
</evidence>
<dbReference type="EMBL" id="CP002271">
    <property type="protein sequence ID" value="ADO69429.1"/>
    <property type="molecule type" value="Genomic_DNA"/>
</dbReference>
<name>Q08U56_STIAD</name>
<dbReference type="HOGENOM" id="CLU_1244714_0_0_7"/>
<reference evidence="2 4" key="2">
    <citation type="journal article" date="2011" name="Mol. Biol. Evol.">
        <title>Comparative genomic analysis of fruiting body formation in Myxococcales.</title>
        <authorList>
            <person name="Huntley S."/>
            <person name="Hamann N."/>
            <person name="Wegener-Feldbrugge S."/>
            <person name="Treuner-Lange A."/>
            <person name="Kube M."/>
            <person name="Reinhardt R."/>
            <person name="Klages S."/>
            <person name="Muller R."/>
            <person name="Ronning C.M."/>
            <person name="Nierman W.C."/>
            <person name="Sogaard-Andersen L."/>
        </authorList>
    </citation>
    <scope>NUCLEOTIDE SEQUENCE [LARGE SCALE GENOMIC DNA]</scope>
    <source>
        <strain evidence="2 4">DW4/3-1</strain>
    </source>
</reference>
<proteinExistence type="predicted"/>
<feature type="chain" id="PRO_5010840081" evidence="1">
    <location>
        <begin position="22"/>
        <end position="222"/>
    </location>
</feature>
<feature type="signal peptide" evidence="1">
    <location>
        <begin position="1"/>
        <end position="21"/>
    </location>
</feature>
<evidence type="ECO:0000313" key="4">
    <source>
        <dbReference type="Proteomes" id="UP000001351"/>
    </source>
</evidence>
<protein>
    <submittedName>
        <fullName evidence="3">Uncharacterized protein</fullName>
    </submittedName>
</protein>